<evidence type="ECO:0000313" key="2">
    <source>
        <dbReference type="Proteomes" id="UP000243197"/>
    </source>
</evidence>
<dbReference type="AlphaFoldDB" id="A0A1J1E958"/>
<name>A0A1J1E958_9FLAO</name>
<reference evidence="1 2" key="1">
    <citation type="submission" date="2014-03" db="EMBL/GenBank/DDBJ databases">
        <title>complete genome sequence of Flavobacteriaceae bacterium JBKA-6.</title>
        <authorList>
            <person name="Takano T."/>
            <person name="Nakamura Y."/>
            <person name="Takuma S."/>
            <person name="Yasuike M."/>
            <person name="Matsuyama T."/>
            <person name="Sakai T."/>
            <person name="Fujiwara A."/>
            <person name="Kimoto K."/>
            <person name="Fukuda Y."/>
            <person name="Kondo H."/>
            <person name="Hirono I."/>
            <person name="Nakayasu C."/>
        </authorList>
    </citation>
    <scope>NUCLEOTIDE SEQUENCE [LARGE SCALE GENOMIC DNA]</scope>
    <source>
        <strain evidence="1 2">JBKA-6</strain>
    </source>
</reference>
<proteinExistence type="predicted"/>
<keyword evidence="2" id="KW-1185">Reference proteome</keyword>
<dbReference type="EMBL" id="AP014564">
    <property type="protein sequence ID" value="BAV94451.1"/>
    <property type="molecule type" value="Genomic_DNA"/>
</dbReference>
<dbReference type="KEGG" id="ise:JBKA6_0438"/>
<protein>
    <submittedName>
        <fullName evidence="1">Uncharacterized protein</fullName>
    </submittedName>
</protein>
<evidence type="ECO:0000313" key="1">
    <source>
        <dbReference type="EMBL" id="BAV94451.1"/>
    </source>
</evidence>
<accession>A0A1J1E958</accession>
<sequence>MTMYSNFSKFILGVLLASITFSCIKKKYITDKPTSNKSLKDTSSPQSKSDYILEKLRAFVDATIEADIRATKARTNATVATASAKPNISDAPAFSIFIYFCDSYSTREITNSTKATIAKVSEARKATEIAEDKINTSKIAIAAAKIAAYTAHDTYKVESNTKEIESKIAIAKISIDKAAVAVDSAIIAVNNAVITSKIACADVETAFTSAKVDINSSKADPSVKTTTNDYIKSYINTAKGIIVANKATLLTSEATKSTIKNAQINMRYIQNAFAKKKARFKTT</sequence>
<gene>
    <name evidence="1" type="ORF">JBKA6_0438</name>
</gene>
<organism evidence="1 2">
    <name type="scientific">Ichthyobacterium seriolicida</name>
    <dbReference type="NCBI Taxonomy" id="242600"/>
    <lineage>
        <taxon>Bacteria</taxon>
        <taxon>Pseudomonadati</taxon>
        <taxon>Bacteroidota</taxon>
        <taxon>Flavobacteriia</taxon>
        <taxon>Flavobacteriales</taxon>
        <taxon>Ichthyobacteriaceae</taxon>
        <taxon>Ichthyobacterium</taxon>
    </lineage>
</organism>
<dbReference type="Proteomes" id="UP000243197">
    <property type="component" value="Chromosome"/>
</dbReference>